<dbReference type="GO" id="GO:0006355">
    <property type="term" value="P:regulation of DNA-templated transcription"/>
    <property type="evidence" value="ECO:0007669"/>
    <property type="project" value="InterPro"/>
</dbReference>
<evidence type="ECO:0000313" key="2">
    <source>
        <dbReference type="Proteomes" id="UP000600588"/>
    </source>
</evidence>
<proteinExistence type="predicted"/>
<dbReference type="AlphaFoldDB" id="A0A8J6Q2R4"/>
<name>A0A8J6Q2R4_9FLAO</name>
<keyword evidence="2" id="KW-1185">Reference proteome</keyword>
<dbReference type="InterPro" id="IPR010985">
    <property type="entry name" value="Ribbon_hlx_hlx"/>
</dbReference>
<dbReference type="EMBL" id="JACVXB010000016">
    <property type="protein sequence ID" value="MBD0833767.1"/>
    <property type="molecule type" value="Genomic_DNA"/>
</dbReference>
<dbReference type="Proteomes" id="UP000600588">
    <property type="component" value="Unassembled WGS sequence"/>
</dbReference>
<comment type="caution">
    <text evidence="1">The sequence shown here is derived from an EMBL/GenBank/DDBJ whole genome shotgun (WGS) entry which is preliminary data.</text>
</comment>
<reference evidence="1 2" key="1">
    <citation type="submission" date="2020-09" db="EMBL/GenBank/DDBJ databases">
        <title>TT11 complete genome.</title>
        <authorList>
            <person name="Wu Z."/>
        </authorList>
    </citation>
    <scope>NUCLEOTIDE SEQUENCE [LARGE SCALE GENOMIC DNA]</scope>
    <source>
        <strain evidence="1 2">TT11</strain>
    </source>
</reference>
<protein>
    <submittedName>
        <fullName evidence="1">Uncharacterized protein</fullName>
    </submittedName>
</protein>
<gene>
    <name evidence="1" type="ORF">ICJ83_16680</name>
</gene>
<dbReference type="RefSeq" id="WP_188231547.1">
    <property type="nucleotide sequence ID" value="NZ_JACVXB010000016.1"/>
</dbReference>
<organism evidence="1 2">
    <name type="scientific">Aestuariibaculum sediminum</name>
    <dbReference type="NCBI Taxonomy" id="2770637"/>
    <lineage>
        <taxon>Bacteria</taxon>
        <taxon>Pseudomonadati</taxon>
        <taxon>Bacteroidota</taxon>
        <taxon>Flavobacteriia</taxon>
        <taxon>Flavobacteriales</taxon>
        <taxon>Flavobacteriaceae</taxon>
    </lineage>
</organism>
<sequence length="183" mass="21656">MDKKHTEKNSAPSVNLRLSQELKDTIQTEAAKKNLTVSKYLRELLENIYSGDYCKKEVVGEKVETFLFSQDFMQLIVWMYAKKADKKKTESKDELNRYISTLKKVEGYMPDNLVREFDKILQDIIKVRNDENKYLPPSYTFIDAYSEKEKFNFDLLQDFLLNDDALSRYVFLKTYKPKLSTLK</sequence>
<dbReference type="SUPFAM" id="SSF47598">
    <property type="entry name" value="Ribbon-helix-helix"/>
    <property type="match status" value="1"/>
</dbReference>
<evidence type="ECO:0000313" key="1">
    <source>
        <dbReference type="EMBL" id="MBD0833767.1"/>
    </source>
</evidence>
<accession>A0A8J6Q2R4</accession>